<dbReference type="Pfam" id="PF04299">
    <property type="entry name" value="FMN_bind_2"/>
    <property type="match status" value="1"/>
</dbReference>
<dbReference type="PANTHER" id="PTHR35802">
    <property type="entry name" value="PROTEASE SYNTHASE AND SPORULATION PROTEIN PAI 2"/>
    <property type="match status" value="1"/>
</dbReference>
<organism evidence="1 2">
    <name type="scientific">Leeuwenhoekiella blandensis (strain CECT 7118 / CCUG 51940 / KCTC 22103 / MED217)</name>
    <name type="common">Flavobacterium sp. (strain MED217)</name>
    <dbReference type="NCBI Taxonomy" id="398720"/>
    <lineage>
        <taxon>Bacteria</taxon>
        <taxon>Pseudomonadati</taxon>
        <taxon>Bacteroidota</taxon>
        <taxon>Flavobacteriia</taxon>
        <taxon>Flavobacteriales</taxon>
        <taxon>Flavobacteriaceae</taxon>
        <taxon>Leeuwenhoekiella</taxon>
    </lineage>
</organism>
<proteinExistence type="predicted"/>
<gene>
    <name evidence="1" type="ORF">MED217_03850</name>
</gene>
<dbReference type="Gene3D" id="2.30.110.10">
    <property type="entry name" value="Electron Transport, Fmn-binding Protein, Chain A"/>
    <property type="match status" value="1"/>
</dbReference>
<dbReference type="STRING" id="398720.MED217_03850"/>
<dbReference type="InterPro" id="IPR012349">
    <property type="entry name" value="Split_barrel_FMN-bd"/>
</dbReference>
<protein>
    <submittedName>
        <fullName evidence="1">Transcriptional regulator protein</fullName>
    </submittedName>
</protein>
<dbReference type="EMBL" id="AANC01000010">
    <property type="protein sequence ID" value="EAQ48120.1"/>
    <property type="molecule type" value="Genomic_DNA"/>
</dbReference>
<dbReference type="eggNOG" id="COG2808">
    <property type="taxonomic scope" value="Bacteria"/>
</dbReference>
<keyword evidence="2" id="KW-1185">Reference proteome</keyword>
<dbReference type="InterPro" id="IPR007396">
    <property type="entry name" value="TR_PAI2-type"/>
</dbReference>
<name>A3XQW6_LEEBM</name>
<dbReference type="PIRSF" id="PIRSF010372">
    <property type="entry name" value="PaiB"/>
    <property type="match status" value="1"/>
</dbReference>
<dbReference type="SUPFAM" id="SSF50475">
    <property type="entry name" value="FMN-binding split barrel"/>
    <property type="match status" value="1"/>
</dbReference>
<dbReference type="Proteomes" id="UP000001601">
    <property type="component" value="Unassembled WGS sequence"/>
</dbReference>
<dbReference type="HOGENOM" id="CLU_065853_3_0_10"/>
<dbReference type="RefSeq" id="WP_009779161.1">
    <property type="nucleotide sequence ID" value="NZ_CH672395.1"/>
</dbReference>
<dbReference type="PANTHER" id="PTHR35802:SF1">
    <property type="entry name" value="PROTEASE SYNTHASE AND SPORULATION PROTEIN PAI 2"/>
    <property type="match status" value="1"/>
</dbReference>
<accession>A3XQW6</accession>
<evidence type="ECO:0000313" key="2">
    <source>
        <dbReference type="Proteomes" id="UP000001601"/>
    </source>
</evidence>
<sequence>MSKYPPANHQEAEYANIVETLKTFPLATLITVSEGLPVITHLPLDYKEDDHLGKLVGHIDNNNPQLQQLQLGAKATVLFNGPDTYISPSIYTTTQLPTWNYIKLHLEVEVSKILNAEELKDAMVELTSFLEGDAQRYVLEKENSRMEAFVNYVTGFELKITAWEGKFKLSQDKNKKDQIQAKEALLQNYSQVMPSYLEKIYSSHVTKKN</sequence>
<comment type="caution">
    <text evidence="1">The sequence shown here is derived from an EMBL/GenBank/DDBJ whole genome shotgun (WGS) entry which is preliminary data.</text>
</comment>
<evidence type="ECO:0000313" key="1">
    <source>
        <dbReference type="EMBL" id="EAQ48120.1"/>
    </source>
</evidence>
<reference evidence="1 2" key="1">
    <citation type="journal article" date="2007" name="Nature">
        <title>Light stimulates growth of proteorhodopsin-containing marine Flavobacteria.</title>
        <authorList>
            <person name="Gomez-Consarnau L."/>
            <person name="Gonzalez J.M."/>
            <person name="Coll-Llado M."/>
            <person name="Gourdon P."/>
            <person name="Pascher T."/>
            <person name="Neutze R."/>
            <person name="Pedros-Alio C."/>
            <person name="Pinhassi J."/>
        </authorList>
    </citation>
    <scope>NUCLEOTIDE SEQUENCE [LARGE SCALE GENOMIC DNA]</scope>
    <source>
        <strain evidence="1 2">MED217</strain>
    </source>
</reference>
<dbReference type="AlphaFoldDB" id="A3XQW6"/>
<dbReference type="OrthoDB" id="9794948at2"/>